<accession>A0A8X6K7F1</accession>
<sequence length="86" mass="10154">MREYQERRNDNINIESSSIDSLSSKRSFDCTASIHISMNNFVFMKQETKSSRPGYKKFQKETVKSKICFSQRHKRYCIQLSGMSMI</sequence>
<organism evidence="1 2">
    <name type="scientific">Trichonephila clavata</name>
    <name type="common">Joro spider</name>
    <name type="synonym">Nephila clavata</name>
    <dbReference type="NCBI Taxonomy" id="2740835"/>
    <lineage>
        <taxon>Eukaryota</taxon>
        <taxon>Metazoa</taxon>
        <taxon>Ecdysozoa</taxon>
        <taxon>Arthropoda</taxon>
        <taxon>Chelicerata</taxon>
        <taxon>Arachnida</taxon>
        <taxon>Araneae</taxon>
        <taxon>Araneomorphae</taxon>
        <taxon>Entelegynae</taxon>
        <taxon>Araneoidea</taxon>
        <taxon>Nephilidae</taxon>
        <taxon>Trichonephila</taxon>
    </lineage>
</organism>
<name>A0A8X6K7F1_TRICU</name>
<gene>
    <name evidence="1" type="ORF">TNCT_97401</name>
</gene>
<comment type="caution">
    <text evidence="1">The sequence shown here is derived from an EMBL/GenBank/DDBJ whole genome shotgun (WGS) entry which is preliminary data.</text>
</comment>
<keyword evidence="2" id="KW-1185">Reference proteome</keyword>
<evidence type="ECO:0000313" key="1">
    <source>
        <dbReference type="EMBL" id="GFQ64849.1"/>
    </source>
</evidence>
<dbReference type="AlphaFoldDB" id="A0A8X6K7F1"/>
<dbReference type="Proteomes" id="UP000887116">
    <property type="component" value="Unassembled WGS sequence"/>
</dbReference>
<evidence type="ECO:0000313" key="2">
    <source>
        <dbReference type="Proteomes" id="UP000887116"/>
    </source>
</evidence>
<reference evidence="1" key="1">
    <citation type="submission" date="2020-07" db="EMBL/GenBank/DDBJ databases">
        <title>Multicomponent nature underlies the extraordinary mechanical properties of spider dragline silk.</title>
        <authorList>
            <person name="Kono N."/>
            <person name="Nakamura H."/>
            <person name="Mori M."/>
            <person name="Yoshida Y."/>
            <person name="Ohtoshi R."/>
            <person name="Malay A.D."/>
            <person name="Moran D.A.P."/>
            <person name="Tomita M."/>
            <person name="Numata K."/>
            <person name="Arakawa K."/>
        </authorList>
    </citation>
    <scope>NUCLEOTIDE SEQUENCE</scope>
</reference>
<protein>
    <submittedName>
        <fullName evidence="1">Uncharacterized protein</fullName>
    </submittedName>
</protein>
<dbReference type="EMBL" id="BMAO01000156">
    <property type="protein sequence ID" value="GFQ64849.1"/>
    <property type="molecule type" value="Genomic_DNA"/>
</dbReference>
<proteinExistence type="predicted"/>